<reference evidence="2" key="1">
    <citation type="submission" date="2021-01" db="EMBL/GenBank/DDBJ databases">
        <authorList>
            <person name="Corre E."/>
            <person name="Pelletier E."/>
            <person name="Niang G."/>
            <person name="Scheremetjew M."/>
            <person name="Finn R."/>
            <person name="Kale V."/>
            <person name="Holt S."/>
            <person name="Cochrane G."/>
            <person name="Meng A."/>
            <person name="Brown T."/>
            <person name="Cohen L."/>
        </authorList>
    </citation>
    <scope>NUCLEOTIDE SEQUENCE</scope>
    <source>
        <strain evidence="2">FSP1.4</strain>
    </source>
</reference>
<dbReference type="EMBL" id="HBII01024297">
    <property type="protein sequence ID" value="CAE0351172.1"/>
    <property type="molecule type" value="Transcribed_RNA"/>
</dbReference>
<name>A0A7S3NB52_9SPIT</name>
<evidence type="ECO:0000256" key="1">
    <source>
        <dbReference type="SAM" id="Phobius"/>
    </source>
</evidence>
<feature type="transmembrane region" description="Helical" evidence="1">
    <location>
        <begin position="6"/>
        <end position="26"/>
    </location>
</feature>
<proteinExistence type="predicted"/>
<organism evidence="2">
    <name type="scientific">Euplotes harpa</name>
    <dbReference type="NCBI Taxonomy" id="151035"/>
    <lineage>
        <taxon>Eukaryota</taxon>
        <taxon>Sar</taxon>
        <taxon>Alveolata</taxon>
        <taxon>Ciliophora</taxon>
        <taxon>Intramacronucleata</taxon>
        <taxon>Spirotrichea</taxon>
        <taxon>Hypotrichia</taxon>
        <taxon>Euplotida</taxon>
        <taxon>Euplotidae</taxon>
        <taxon>Euplotes</taxon>
    </lineage>
</organism>
<evidence type="ECO:0000313" key="2">
    <source>
        <dbReference type="EMBL" id="CAE0351172.1"/>
    </source>
</evidence>
<accession>A0A7S3NB52</accession>
<keyword evidence="1" id="KW-1133">Transmembrane helix</keyword>
<keyword evidence="1" id="KW-0472">Membrane</keyword>
<sequence>MEKKNLVIGAGISAAALALIGLYFYLASSESEKVKKIKAKEDILAELKAEMSKIERPIKEGYVYSEKFTLKLYYLLSKYATKMKKTIEERAFETRIELLRKGLHQEYEKEYYAVEKEEMESLKNITQAVLSGLKIMEQDYIISLNFHSNSDKFKEQLLKIQQEISIEVFGDTLEAQVPESLNKELTEEIRDFARNSTNKIMEDASRTYKDQAILQEKLQFEIAKLDDVIYVEYGYRNKEVIKAFEKYNLLPKHEAQNATVAS</sequence>
<gene>
    <name evidence="2" type="ORF">EHAR0213_LOCUS10086</name>
</gene>
<dbReference type="AlphaFoldDB" id="A0A7S3NB52"/>
<protein>
    <submittedName>
        <fullName evidence="2">Uncharacterized protein</fullName>
    </submittedName>
</protein>
<keyword evidence="1" id="KW-0812">Transmembrane</keyword>